<keyword evidence="3" id="KW-0418">Kinase</keyword>
<dbReference type="GO" id="GO:0005524">
    <property type="term" value="F:ATP binding"/>
    <property type="evidence" value="ECO:0007669"/>
    <property type="project" value="UniProtKB-UniRule"/>
</dbReference>
<evidence type="ECO:0000256" key="2">
    <source>
        <dbReference type="ARBA" id="ARBA00022741"/>
    </source>
</evidence>
<feature type="compositionally biased region" description="Low complexity" evidence="8">
    <location>
        <begin position="10"/>
        <end position="22"/>
    </location>
</feature>
<proteinExistence type="inferred from homology"/>
<comment type="similarity">
    <text evidence="5">Belongs to the protein kinase superfamily. STE Ser/Thr protein kinase family. MAP kinase kinase subfamily.</text>
</comment>
<dbReference type="InterPro" id="IPR000719">
    <property type="entry name" value="Prot_kinase_dom"/>
</dbReference>
<dbReference type="SUPFAM" id="SSF56112">
    <property type="entry name" value="Protein kinase-like (PK-like)"/>
    <property type="match status" value="1"/>
</dbReference>
<keyword evidence="1" id="KW-0808">Transferase</keyword>
<evidence type="ECO:0000256" key="4">
    <source>
        <dbReference type="ARBA" id="ARBA00022840"/>
    </source>
</evidence>
<dbReference type="InterPro" id="IPR011009">
    <property type="entry name" value="Kinase-like_dom_sf"/>
</dbReference>
<dbReference type="Gene3D" id="1.10.510.10">
    <property type="entry name" value="Transferase(Phosphotransferase) domain 1"/>
    <property type="match status" value="1"/>
</dbReference>
<gene>
    <name evidence="10" type="ORF">K443DRAFT_671206</name>
</gene>
<dbReference type="STRING" id="1095629.A0A0C9Y781"/>
<dbReference type="InterPro" id="IPR017441">
    <property type="entry name" value="Protein_kinase_ATP_BS"/>
</dbReference>
<dbReference type="GO" id="GO:0000196">
    <property type="term" value="P:cell integrity MAPK cascade"/>
    <property type="evidence" value="ECO:0007669"/>
    <property type="project" value="TreeGrafter"/>
</dbReference>
<dbReference type="HOGENOM" id="CLU_000288_63_23_1"/>
<keyword evidence="4 7" id="KW-0067">ATP-binding</keyword>
<organism evidence="10 11">
    <name type="scientific">Laccaria amethystina LaAM-08-1</name>
    <dbReference type="NCBI Taxonomy" id="1095629"/>
    <lineage>
        <taxon>Eukaryota</taxon>
        <taxon>Fungi</taxon>
        <taxon>Dikarya</taxon>
        <taxon>Basidiomycota</taxon>
        <taxon>Agaricomycotina</taxon>
        <taxon>Agaricomycetes</taxon>
        <taxon>Agaricomycetidae</taxon>
        <taxon>Agaricales</taxon>
        <taxon>Agaricineae</taxon>
        <taxon>Hydnangiaceae</taxon>
        <taxon>Laccaria</taxon>
    </lineage>
</organism>
<dbReference type="Pfam" id="PF00069">
    <property type="entry name" value="Pkinase"/>
    <property type="match status" value="1"/>
</dbReference>
<dbReference type="Gene3D" id="3.30.200.20">
    <property type="entry name" value="Phosphorylase Kinase, domain 1"/>
    <property type="match status" value="1"/>
</dbReference>
<keyword evidence="11" id="KW-1185">Reference proteome</keyword>
<dbReference type="PROSITE" id="PS00107">
    <property type="entry name" value="PROTEIN_KINASE_ATP"/>
    <property type="match status" value="1"/>
</dbReference>
<reference evidence="10 11" key="1">
    <citation type="submission" date="2014-04" db="EMBL/GenBank/DDBJ databases">
        <authorList>
            <consortium name="DOE Joint Genome Institute"/>
            <person name="Kuo A."/>
            <person name="Kohler A."/>
            <person name="Nagy L.G."/>
            <person name="Floudas D."/>
            <person name="Copeland A."/>
            <person name="Barry K.W."/>
            <person name="Cichocki N."/>
            <person name="Veneault-Fourrey C."/>
            <person name="LaButti K."/>
            <person name="Lindquist E.A."/>
            <person name="Lipzen A."/>
            <person name="Lundell T."/>
            <person name="Morin E."/>
            <person name="Murat C."/>
            <person name="Sun H."/>
            <person name="Tunlid A."/>
            <person name="Henrissat B."/>
            <person name="Grigoriev I.V."/>
            <person name="Hibbett D.S."/>
            <person name="Martin F."/>
            <person name="Nordberg H.P."/>
            <person name="Cantor M.N."/>
            <person name="Hua S.X."/>
        </authorList>
    </citation>
    <scope>NUCLEOTIDE SEQUENCE [LARGE SCALE GENOMIC DNA]</scope>
    <source>
        <strain evidence="10 11">LaAM-08-1</strain>
    </source>
</reference>
<dbReference type="GO" id="GO:0004708">
    <property type="term" value="F:MAP kinase kinase activity"/>
    <property type="evidence" value="ECO:0007669"/>
    <property type="project" value="UniProtKB-EC"/>
</dbReference>
<dbReference type="SMART" id="SM00220">
    <property type="entry name" value="S_TKc"/>
    <property type="match status" value="1"/>
</dbReference>
<sequence length="486" mass="53763">MDSRTTIMQRPMGPRSRGPPSSLATSNNQPRDQQRLPVPALTVPHEPARSPKPSLSSLTIPRPPLSKPSFPKIKIEINTGSAPGPLFESYYGGPNGPSLDINTPPEDKTIRPESTATCVPQPNQRSTEPFTDIRELVTELEGRPSQPPVLPDPLAEDDDAVLIPTPPTLSWSDDVLEEQSRLGEGAGGAVHKVKDKRTGKVMARKTITTREAPMKQLLRELSIISSTEHINIVLFHGAFMSPSSSEVKILMEYCEGGSLEAVGKRIKERGAIVGEKIAGRLAEGVLQGLAYLHLKKTIHRDIKPPNILLSREGVVKLSDFGVSGELINSLAGTFTGTSFYMAPERICGNEYTIRSDVWSTGISLLELVQNRFPFPNDLPPIELMMYITNGEPPRLEDEPGVQWSDEMKDFIKETLTVDSLTRPTPKDMLAHPWIISVMKQEVHMARWIRQVWDWPKSSRRSRDESSLSRPNTASADSRGSPDSILR</sequence>
<protein>
    <recommendedName>
        <fullName evidence="6">mitogen-activated protein kinase kinase</fullName>
        <ecNumber evidence="6">2.7.12.2</ecNumber>
    </recommendedName>
</protein>
<evidence type="ECO:0000256" key="1">
    <source>
        <dbReference type="ARBA" id="ARBA00022679"/>
    </source>
</evidence>
<evidence type="ECO:0000256" key="8">
    <source>
        <dbReference type="SAM" id="MobiDB-lite"/>
    </source>
</evidence>
<accession>A0A0C9Y781</accession>
<feature type="region of interest" description="Disordered" evidence="8">
    <location>
        <begin position="1"/>
        <end position="71"/>
    </location>
</feature>
<evidence type="ECO:0000256" key="5">
    <source>
        <dbReference type="ARBA" id="ARBA00038035"/>
    </source>
</evidence>
<dbReference type="EMBL" id="KN838537">
    <property type="protein sequence ID" value="KIK09894.1"/>
    <property type="molecule type" value="Genomic_DNA"/>
</dbReference>
<feature type="region of interest" description="Disordered" evidence="8">
    <location>
        <begin position="455"/>
        <end position="486"/>
    </location>
</feature>
<dbReference type="OrthoDB" id="10252354at2759"/>
<evidence type="ECO:0000313" key="10">
    <source>
        <dbReference type="EMBL" id="KIK09894.1"/>
    </source>
</evidence>
<evidence type="ECO:0000256" key="7">
    <source>
        <dbReference type="PROSITE-ProRule" id="PRU10141"/>
    </source>
</evidence>
<evidence type="ECO:0000259" key="9">
    <source>
        <dbReference type="PROSITE" id="PS50011"/>
    </source>
</evidence>
<keyword evidence="2 7" id="KW-0547">Nucleotide-binding</keyword>
<dbReference type="PROSITE" id="PS50011">
    <property type="entry name" value="PROTEIN_KINASE_DOM"/>
    <property type="match status" value="1"/>
</dbReference>
<dbReference type="GO" id="GO:0060237">
    <property type="term" value="P:regulation of fungal-type cell wall organization"/>
    <property type="evidence" value="ECO:0007669"/>
    <property type="project" value="TreeGrafter"/>
</dbReference>
<name>A0A0C9Y781_9AGAR</name>
<feature type="binding site" evidence="7">
    <location>
        <position position="215"/>
    </location>
    <ligand>
        <name>ATP</name>
        <dbReference type="ChEBI" id="CHEBI:30616"/>
    </ligand>
</feature>
<dbReference type="Proteomes" id="UP000054477">
    <property type="component" value="Unassembled WGS sequence"/>
</dbReference>
<reference evidence="11" key="2">
    <citation type="submission" date="2015-01" db="EMBL/GenBank/DDBJ databases">
        <title>Evolutionary Origins and Diversification of the Mycorrhizal Mutualists.</title>
        <authorList>
            <consortium name="DOE Joint Genome Institute"/>
            <consortium name="Mycorrhizal Genomics Consortium"/>
            <person name="Kohler A."/>
            <person name="Kuo A."/>
            <person name="Nagy L.G."/>
            <person name="Floudas D."/>
            <person name="Copeland A."/>
            <person name="Barry K.W."/>
            <person name="Cichocki N."/>
            <person name="Veneault-Fourrey C."/>
            <person name="LaButti K."/>
            <person name="Lindquist E.A."/>
            <person name="Lipzen A."/>
            <person name="Lundell T."/>
            <person name="Morin E."/>
            <person name="Murat C."/>
            <person name="Riley R."/>
            <person name="Ohm R."/>
            <person name="Sun H."/>
            <person name="Tunlid A."/>
            <person name="Henrissat B."/>
            <person name="Grigoriev I.V."/>
            <person name="Hibbett D.S."/>
            <person name="Martin F."/>
        </authorList>
    </citation>
    <scope>NUCLEOTIDE SEQUENCE [LARGE SCALE GENOMIC DNA]</scope>
    <source>
        <strain evidence="11">LaAM-08-1</strain>
    </source>
</reference>
<feature type="domain" description="Protein kinase" evidence="9">
    <location>
        <begin position="176"/>
        <end position="434"/>
    </location>
</feature>
<evidence type="ECO:0000313" key="11">
    <source>
        <dbReference type="Proteomes" id="UP000054477"/>
    </source>
</evidence>
<evidence type="ECO:0000256" key="3">
    <source>
        <dbReference type="ARBA" id="ARBA00022777"/>
    </source>
</evidence>
<dbReference type="FunFam" id="1.10.510.10:FF:000263">
    <property type="entry name" value="MAP kinase skh1/pek1"/>
    <property type="match status" value="1"/>
</dbReference>
<dbReference type="AlphaFoldDB" id="A0A0C9Y781"/>
<dbReference type="PANTHER" id="PTHR48013:SF6">
    <property type="entry name" value="MAP KINASE KINASE MKK1_SSP32-RELATED"/>
    <property type="match status" value="1"/>
</dbReference>
<dbReference type="EC" id="2.7.12.2" evidence="6"/>
<evidence type="ECO:0000256" key="6">
    <source>
        <dbReference type="ARBA" id="ARBA00038999"/>
    </source>
</evidence>
<dbReference type="PANTHER" id="PTHR48013">
    <property type="entry name" value="DUAL SPECIFICITY MITOGEN-ACTIVATED PROTEIN KINASE KINASE 5-RELATED"/>
    <property type="match status" value="1"/>
</dbReference>